<evidence type="ECO:0000313" key="3">
    <source>
        <dbReference type="Proteomes" id="UP000824118"/>
    </source>
</evidence>
<evidence type="ECO:0000313" key="2">
    <source>
        <dbReference type="EMBL" id="HIU49828.1"/>
    </source>
</evidence>
<dbReference type="EMBL" id="DVNG01000032">
    <property type="protein sequence ID" value="HIU49828.1"/>
    <property type="molecule type" value="Genomic_DNA"/>
</dbReference>
<gene>
    <name evidence="2" type="ORF">IAD22_02275</name>
</gene>
<dbReference type="InterPro" id="IPR002509">
    <property type="entry name" value="NODB_dom"/>
</dbReference>
<dbReference type="GO" id="GO:0005975">
    <property type="term" value="P:carbohydrate metabolic process"/>
    <property type="evidence" value="ECO:0007669"/>
    <property type="project" value="InterPro"/>
</dbReference>
<organism evidence="2 3">
    <name type="scientific">Candidatus Limousia pullorum</name>
    <dbReference type="NCBI Taxonomy" id="2840860"/>
    <lineage>
        <taxon>Bacteria</taxon>
        <taxon>Bacillati</taxon>
        <taxon>Bacillota</taxon>
        <taxon>Clostridia</taxon>
        <taxon>Eubacteriales</taxon>
        <taxon>Oscillospiraceae</taxon>
        <taxon>Oscillospiraceae incertae sedis</taxon>
        <taxon>Candidatus Limousia</taxon>
    </lineage>
</organism>
<dbReference type="SUPFAM" id="SSF88713">
    <property type="entry name" value="Glycoside hydrolase/deacetylase"/>
    <property type="match status" value="1"/>
</dbReference>
<dbReference type="PANTHER" id="PTHR10587">
    <property type="entry name" value="GLYCOSYL TRANSFERASE-RELATED"/>
    <property type="match status" value="1"/>
</dbReference>
<dbReference type="GO" id="GO:0016020">
    <property type="term" value="C:membrane"/>
    <property type="evidence" value="ECO:0007669"/>
    <property type="project" value="TreeGrafter"/>
</dbReference>
<dbReference type="PANTHER" id="PTHR10587:SF128">
    <property type="entry name" value="POLYSACCHARIDE DEACETYLASE PDAB-RELATED"/>
    <property type="match status" value="1"/>
</dbReference>
<name>A0A9D1LXB3_9FIRM</name>
<reference evidence="2" key="1">
    <citation type="submission" date="2020-10" db="EMBL/GenBank/DDBJ databases">
        <authorList>
            <person name="Gilroy R."/>
        </authorList>
    </citation>
    <scope>NUCLEOTIDE SEQUENCE</scope>
    <source>
        <strain evidence="2">ChiGjej1B1-1684</strain>
    </source>
</reference>
<dbReference type="Pfam" id="PF01522">
    <property type="entry name" value="Polysacc_deac_1"/>
    <property type="match status" value="1"/>
</dbReference>
<sequence>MKIFVLTKRNIITAAICLVLAVSVGAVSILGLTKTQETAESERIIPIYNVDCGDKKVVSISFDAAWGNEQTEDLLKILDEKDVKATFFLVGDWVEKYPDSVKEIAAAGHDIGNHSSTHPKMTELSRDKMMEEIENCNSLIKNLTGKEVTLFRPPYGDYNNSVVETVNSCGMYCVQWDVDSLDWKDPTAQDMVDRIKSKICPGSIILMHNGATNTPEALPMIIDAV</sequence>
<evidence type="ECO:0000259" key="1">
    <source>
        <dbReference type="PROSITE" id="PS51677"/>
    </source>
</evidence>
<dbReference type="PROSITE" id="PS51677">
    <property type="entry name" value="NODB"/>
    <property type="match status" value="1"/>
</dbReference>
<protein>
    <submittedName>
        <fullName evidence="2">Polysaccharide deacetylase family protein</fullName>
    </submittedName>
</protein>
<reference evidence="2" key="2">
    <citation type="journal article" date="2021" name="PeerJ">
        <title>Extensive microbial diversity within the chicken gut microbiome revealed by metagenomics and culture.</title>
        <authorList>
            <person name="Gilroy R."/>
            <person name="Ravi A."/>
            <person name="Getino M."/>
            <person name="Pursley I."/>
            <person name="Horton D.L."/>
            <person name="Alikhan N.F."/>
            <person name="Baker D."/>
            <person name="Gharbi K."/>
            <person name="Hall N."/>
            <person name="Watson M."/>
            <person name="Adriaenssens E.M."/>
            <person name="Foster-Nyarko E."/>
            <person name="Jarju S."/>
            <person name="Secka A."/>
            <person name="Antonio M."/>
            <person name="Oren A."/>
            <person name="Chaudhuri R.R."/>
            <person name="La Ragione R."/>
            <person name="Hildebrand F."/>
            <person name="Pallen M.J."/>
        </authorList>
    </citation>
    <scope>NUCLEOTIDE SEQUENCE</scope>
    <source>
        <strain evidence="2">ChiGjej1B1-1684</strain>
    </source>
</reference>
<dbReference type="InterPro" id="IPR011330">
    <property type="entry name" value="Glyco_hydro/deAcase_b/a-brl"/>
</dbReference>
<dbReference type="AlphaFoldDB" id="A0A9D1LXB3"/>
<accession>A0A9D1LXB3</accession>
<feature type="non-terminal residue" evidence="2">
    <location>
        <position position="225"/>
    </location>
</feature>
<proteinExistence type="predicted"/>
<dbReference type="GO" id="GO:0016810">
    <property type="term" value="F:hydrolase activity, acting on carbon-nitrogen (but not peptide) bonds"/>
    <property type="evidence" value="ECO:0007669"/>
    <property type="project" value="InterPro"/>
</dbReference>
<dbReference type="Gene3D" id="3.20.20.370">
    <property type="entry name" value="Glycoside hydrolase/deacetylase"/>
    <property type="match status" value="1"/>
</dbReference>
<dbReference type="Proteomes" id="UP000824118">
    <property type="component" value="Unassembled WGS sequence"/>
</dbReference>
<dbReference type="CDD" id="cd10917">
    <property type="entry name" value="CE4_NodB_like_6s_7s"/>
    <property type="match status" value="1"/>
</dbReference>
<dbReference type="InterPro" id="IPR050248">
    <property type="entry name" value="Polysacc_deacetylase_ArnD"/>
</dbReference>
<comment type="caution">
    <text evidence="2">The sequence shown here is derived from an EMBL/GenBank/DDBJ whole genome shotgun (WGS) entry which is preliminary data.</text>
</comment>
<feature type="domain" description="NodB homology" evidence="1">
    <location>
        <begin position="56"/>
        <end position="225"/>
    </location>
</feature>